<organism evidence="3 4">
    <name type="scientific">Gordonibacter pamelaeae 7-10-1-b</name>
    <dbReference type="NCBI Taxonomy" id="657308"/>
    <lineage>
        <taxon>Bacteria</taxon>
        <taxon>Bacillati</taxon>
        <taxon>Actinomycetota</taxon>
        <taxon>Coriobacteriia</taxon>
        <taxon>Eggerthellales</taxon>
        <taxon>Eggerthellaceae</taxon>
        <taxon>Gordonibacter</taxon>
    </lineage>
</organism>
<feature type="region of interest" description="Disordered" evidence="1">
    <location>
        <begin position="30"/>
        <end position="49"/>
    </location>
</feature>
<gene>
    <name evidence="3" type="ORF">GPA_11190</name>
</gene>
<keyword evidence="2" id="KW-0812">Transmembrane</keyword>
<evidence type="ECO:0000313" key="3">
    <source>
        <dbReference type="EMBL" id="CBL03816.1"/>
    </source>
</evidence>
<feature type="transmembrane region" description="Helical" evidence="2">
    <location>
        <begin position="6"/>
        <end position="25"/>
    </location>
</feature>
<evidence type="ECO:0000256" key="2">
    <source>
        <dbReference type="SAM" id="Phobius"/>
    </source>
</evidence>
<dbReference type="GeneID" id="78361033"/>
<dbReference type="EMBL" id="FP929047">
    <property type="protein sequence ID" value="CBL03816.1"/>
    <property type="molecule type" value="Genomic_DNA"/>
</dbReference>
<dbReference type="HOGENOM" id="CLU_3136186_0_0_11"/>
<protein>
    <submittedName>
        <fullName evidence="3">Uncharacterized protein</fullName>
    </submittedName>
</protein>
<name>D6E7W9_9ACTN</name>
<evidence type="ECO:0000256" key="1">
    <source>
        <dbReference type="SAM" id="MobiDB-lite"/>
    </source>
</evidence>
<keyword evidence="2" id="KW-0472">Membrane</keyword>
<keyword evidence="4" id="KW-1185">Reference proteome</keyword>
<dbReference type="Proteomes" id="UP000008805">
    <property type="component" value="Chromosome"/>
</dbReference>
<evidence type="ECO:0000313" key="4">
    <source>
        <dbReference type="Proteomes" id="UP000008805"/>
    </source>
</evidence>
<dbReference type="AlphaFoldDB" id="D6E7W9"/>
<dbReference type="KEGG" id="gpa:GPA_11190"/>
<dbReference type="RefSeq" id="WP_015539166.1">
    <property type="nucleotide sequence ID" value="NC_021021.1"/>
</dbReference>
<sequence>MSIVLEILYAIAAVATIGSFLHDLWTDYKEHGRSREGSSKEAEITKDRD</sequence>
<accession>D6E7W9</accession>
<reference evidence="3 4" key="2">
    <citation type="submission" date="2010-03" db="EMBL/GenBank/DDBJ databases">
        <authorList>
            <person name="Pajon A."/>
        </authorList>
    </citation>
    <scope>NUCLEOTIDE SEQUENCE [LARGE SCALE GENOMIC DNA]</scope>
    <source>
        <strain evidence="4">7-10-1-b</strain>
    </source>
</reference>
<keyword evidence="2" id="KW-1133">Transmembrane helix</keyword>
<reference evidence="3 4" key="1">
    <citation type="submission" date="2010-03" db="EMBL/GenBank/DDBJ databases">
        <title>The genome sequence of Gordonibacter pamelaeae 7-10-1-bT.</title>
        <authorList>
            <consortium name="metaHIT consortium -- http://www.metahit.eu/"/>
            <person name="Pajon A."/>
            <person name="Turner K."/>
            <person name="Parkhill J."/>
            <person name="Timmis K."/>
            <person name="Oxley A."/>
            <person name="Wurdemann D."/>
        </authorList>
    </citation>
    <scope>NUCLEOTIDE SEQUENCE [LARGE SCALE GENOMIC DNA]</scope>
    <source>
        <strain evidence="4">7-10-1-b</strain>
    </source>
</reference>
<proteinExistence type="predicted"/>